<evidence type="ECO:0000313" key="2">
    <source>
        <dbReference type="Proteomes" id="UP000707356"/>
    </source>
</evidence>
<accession>A0A951P861</accession>
<dbReference type="InterPro" id="IPR007922">
    <property type="entry name" value="DciA-like"/>
</dbReference>
<dbReference type="Proteomes" id="UP000707356">
    <property type="component" value="Unassembled WGS sequence"/>
</dbReference>
<protein>
    <submittedName>
        <fullName evidence="1">DUF721 domain-containing protein</fullName>
    </submittedName>
</protein>
<dbReference type="PANTHER" id="PTHR36456">
    <property type="entry name" value="UPF0232 PROTEIN SCO3875"/>
    <property type="match status" value="1"/>
</dbReference>
<gene>
    <name evidence="1" type="ORF">KME07_05145</name>
</gene>
<organism evidence="1 2">
    <name type="scientific">Pegethrix bostrychoides GSE-TBD4-15B</name>
    <dbReference type="NCBI Taxonomy" id="2839662"/>
    <lineage>
        <taxon>Bacteria</taxon>
        <taxon>Bacillati</taxon>
        <taxon>Cyanobacteriota</taxon>
        <taxon>Cyanophyceae</taxon>
        <taxon>Oculatellales</taxon>
        <taxon>Oculatellaceae</taxon>
        <taxon>Pegethrix</taxon>
    </lineage>
</organism>
<sequence length="232" mass="25796">MSFQSLPQLINSISSQESWRGRRQFQALVTGWPEIVGAAVAAQTRPTSIQRRVLQVATANSAWAQNLAFERQHILDKLNARLELDLTDIRFSTGHWRVQPKLGLSGLSQSGQVSRQVSGQVSGQIGENFSEAAILWRDHPSRIPNRLRGLPPKLARDPQTAFRDWARAMRIQAQHLPLCPSCGCPSPEGELKRWSVCSLCAAKQFGLSSNWGYAQENTARPNLDPPEPLNTP</sequence>
<comment type="caution">
    <text evidence="1">The sequence shown here is derived from an EMBL/GenBank/DDBJ whole genome shotgun (WGS) entry which is preliminary data.</text>
</comment>
<reference evidence="1" key="2">
    <citation type="journal article" date="2022" name="Microbiol. Resour. Announc.">
        <title>Metagenome Sequencing to Explore Phylogenomics of Terrestrial Cyanobacteria.</title>
        <authorList>
            <person name="Ward R.D."/>
            <person name="Stajich J.E."/>
            <person name="Johansen J.R."/>
            <person name="Huntemann M."/>
            <person name="Clum A."/>
            <person name="Foster B."/>
            <person name="Foster B."/>
            <person name="Roux S."/>
            <person name="Palaniappan K."/>
            <person name="Varghese N."/>
            <person name="Mukherjee S."/>
            <person name="Reddy T.B.K."/>
            <person name="Daum C."/>
            <person name="Copeland A."/>
            <person name="Chen I.A."/>
            <person name="Ivanova N.N."/>
            <person name="Kyrpides N.C."/>
            <person name="Shapiro N."/>
            <person name="Eloe-Fadrosh E.A."/>
            <person name="Pietrasiak N."/>
        </authorList>
    </citation>
    <scope>NUCLEOTIDE SEQUENCE</scope>
    <source>
        <strain evidence="1">GSE-TBD4-15B</strain>
    </source>
</reference>
<dbReference type="PANTHER" id="PTHR36456:SF1">
    <property type="entry name" value="UPF0232 PROTEIN SCO3875"/>
    <property type="match status" value="1"/>
</dbReference>
<evidence type="ECO:0000313" key="1">
    <source>
        <dbReference type="EMBL" id="MBW4464812.1"/>
    </source>
</evidence>
<proteinExistence type="predicted"/>
<name>A0A951P861_9CYAN</name>
<reference evidence="1" key="1">
    <citation type="submission" date="2021-05" db="EMBL/GenBank/DDBJ databases">
        <authorList>
            <person name="Pietrasiak N."/>
            <person name="Ward R."/>
            <person name="Stajich J.E."/>
            <person name="Kurbessoian T."/>
        </authorList>
    </citation>
    <scope>NUCLEOTIDE SEQUENCE</scope>
    <source>
        <strain evidence="1">GSE-TBD4-15B</strain>
    </source>
</reference>
<dbReference type="EMBL" id="JAHHHV010000021">
    <property type="protein sequence ID" value="MBW4464812.1"/>
    <property type="molecule type" value="Genomic_DNA"/>
</dbReference>
<dbReference type="Pfam" id="PF05258">
    <property type="entry name" value="DciA"/>
    <property type="match status" value="1"/>
</dbReference>
<dbReference type="AlphaFoldDB" id="A0A951P861"/>